<dbReference type="STRING" id="857967.G0QXL0"/>
<dbReference type="Pfam" id="PF00787">
    <property type="entry name" value="PX"/>
    <property type="match status" value="1"/>
</dbReference>
<dbReference type="PROSITE" id="PS50195">
    <property type="entry name" value="PX"/>
    <property type="match status" value="1"/>
</dbReference>
<dbReference type="InterPro" id="IPR036871">
    <property type="entry name" value="PX_dom_sf"/>
</dbReference>
<feature type="domain" description="PX" evidence="2">
    <location>
        <begin position="1"/>
        <end position="123"/>
    </location>
</feature>
<keyword evidence="3" id="KW-0413">Isomerase</keyword>
<dbReference type="GeneID" id="14906150"/>
<gene>
    <name evidence="3" type="ORF">IMG5_143760</name>
</gene>
<dbReference type="eggNOG" id="KOG2273">
    <property type="taxonomic scope" value="Eukaryota"/>
</dbReference>
<evidence type="ECO:0000313" key="4">
    <source>
        <dbReference type="Proteomes" id="UP000008983"/>
    </source>
</evidence>
<dbReference type="OMA" id="QVSEEFW"/>
<keyword evidence="4" id="KW-1185">Reference proteome</keyword>
<dbReference type="InParanoid" id="G0QXL0"/>
<dbReference type="Gene3D" id="3.30.1520.10">
    <property type="entry name" value="Phox-like domain"/>
    <property type="match status" value="1"/>
</dbReference>
<protein>
    <submittedName>
        <fullName evidence="3">PX domain protein</fullName>
        <ecNumber evidence="3">5.99.1.3</ecNumber>
    </submittedName>
</protein>
<dbReference type="GO" id="GO:0005768">
    <property type="term" value="C:endosome"/>
    <property type="evidence" value="ECO:0007669"/>
    <property type="project" value="TreeGrafter"/>
</dbReference>
<dbReference type="EC" id="5.99.1.3" evidence="3"/>
<dbReference type="InterPro" id="IPR001683">
    <property type="entry name" value="PX_dom"/>
</dbReference>
<dbReference type="RefSeq" id="XP_004031276.1">
    <property type="nucleotide sequence ID" value="XM_004031228.1"/>
</dbReference>
<dbReference type="CDD" id="cd06093">
    <property type="entry name" value="PX_domain"/>
    <property type="match status" value="1"/>
</dbReference>
<dbReference type="OrthoDB" id="289314at2759"/>
<dbReference type="SMART" id="SM00312">
    <property type="entry name" value="PX"/>
    <property type="match status" value="1"/>
</dbReference>
<dbReference type="SUPFAM" id="SSF64268">
    <property type="entry name" value="PX domain"/>
    <property type="match status" value="1"/>
</dbReference>
<dbReference type="PANTHER" id="PTHR10555">
    <property type="entry name" value="SORTING NEXIN"/>
    <property type="match status" value="1"/>
</dbReference>
<feature type="coiled-coil region" evidence="1">
    <location>
        <begin position="269"/>
        <end position="333"/>
    </location>
</feature>
<proteinExistence type="predicted"/>
<dbReference type="Proteomes" id="UP000008983">
    <property type="component" value="Unassembled WGS sequence"/>
</dbReference>
<evidence type="ECO:0000313" key="3">
    <source>
        <dbReference type="EMBL" id="EGR30040.1"/>
    </source>
</evidence>
<dbReference type="AlphaFoldDB" id="G0QXL0"/>
<sequence length="389" mass="46478">MSYNAYQLQQNQQAVIVNLSEPISRDGGKYFAYQINGEDSEGKFEVFRRYSDFYFFRQLLTQRWPGCFIPPLPSKKILGNKDTKFLEDRRKFLIYFIDKISQLPYIWYSEENYSFIRNASNLDFEKIVEKMKKHTMDDIINKYKTTFSYLSGKEINSELQMKITYFKGFLKNSLVCLKKMKEFTKNLYETQGKFNQNFINIISNTLPQYEKSNLAEFTQDQSLFLFINKADVSKEIQDLTQQNEFQILYDMVRMELKEAESFLEIIQQKEDYDEKINKANLKIKSDQEELSKLQAGKTTFKSLFSTGTKDDKIQKLQKLIEETRNELDNYYILIDLITIIIAYLEIDKFKNEKSHRYYNVMNMLSRFQSSYNLKVNNFFIIFLLNFIVN</sequence>
<accession>G0QXL0</accession>
<dbReference type="EMBL" id="GL984080">
    <property type="protein sequence ID" value="EGR30040.1"/>
    <property type="molecule type" value="Genomic_DNA"/>
</dbReference>
<evidence type="ECO:0000259" key="2">
    <source>
        <dbReference type="PROSITE" id="PS50195"/>
    </source>
</evidence>
<name>G0QXL0_ICHMU</name>
<dbReference type="GO" id="GO:0016853">
    <property type="term" value="F:isomerase activity"/>
    <property type="evidence" value="ECO:0007669"/>
    <property type="project" value="UniProtKB-KW"/>
</dbReference>
<organism evidence="3 4">
    <name type="scientific">Ichthyophthirius multifiliis</name>
    <name type="common">White spot disease agent</name>
    <name type="synonym">Ich</name>
    <dbReference type="NCBI Taxonomy" id="5932"/>
    <lineage>
        <taxon>Eukaryota</taxon>
        <taxon>Sar</taxon>
        <taxon>Alveolata</taxon>
        <taxon>Ciliophora</taxon>
        <taxon>Intramacronucleata</taxon>
        <taxon>Oligohymenophorea</taxon>
        <taxon>Hymenostomatida</taxon>
        <taxon>Ophryoglenina</taxon>
        <taxon>Ichthyophthirius</taxon>
    </lineage>
</organism>
<evidence type="ECO:0000256" key="1">
    <source>
        <dbReference type="SAM" id="Coils"/>
    </source>
</evidence>
<reference evidence="3 4" key="1">
    <citation type="submission" date="2011-07" db="EMBL/GenBank/DDBJ databases">
        <authorList>
            <person name="Coyne R."/>
            <person name="Brami D."/>
            <person name="Johnson J."/>
            <person name="Hostetler J."/>
            <person name="Hannick L."/>
            <person name="Clark T."/>
            <person name="Cassidy-Hanley D."/>
            <person name="Inman J."/>
        </authorList>
    </citation>
    <scope>NUCLEOTIDE SEQUENCE [LARGE SCALE GENOMIC DNA]</scope>
    <source>
        <strain evidence="3 4">G5</strain>
    </source>
</reference>
<dbReference type="PANTHER" id="PTHR10555:SF170">
    <property type="entry name" value="FI18122P1"/>
    <property type="match status" value="1"/>
</dbReference>
<keyword evidence="1" id="KW-0175">Coiled coil</keyword>
<dbReference type="GO" id="GO:0035091">
    <property type="term" value="F:phosphatidylinositol binding"/>
    <property type="evidence" value="ECO:0007669"/>
    <property type="project" value="InterPro"/>
</dbReference>